<accession>A0A7S3HK65</accession>
<reference evidence="2" key="1">
    <citation type="submission" date="2021-01" db="EMBL/GenBank/DDBJ databases">
        <authorList>
            <person name="Corre E."/>
            <person name="Pelletier E."/>
            <person name="Niang G."/>
            <person name="Scheremetjew M."/>
            <person name="Finn R."/>
            <person name="Kale V."/>
            <person name="Holt S."/>
            <person name="Cochrane G."/>
            <person name="Meng A."/>
            <person name="Brown T."/>
            <person name="Cohen L."/>
        </authorList>
    </citation>
    <scope>NUCLEOTIDE SEQUENCE</scope>
    <source>
        <strain evidence="2">CCAP 955/1</strain>
    </source>
</reference>
<sequence>MAGSNSSSLGRQPLPPIRGPAAQRPSMNVDPLINTETQDLSATLPPAHRAAQLEEAARIERQERDAYARRISSLVAAKDPWNLAPHTKPRPSGIGIAKMSFYSKKTSAAKQAAEGDNSLPPVHPKGRK</sequence>
<evidence type="ECO:0000256" key="1">
    <source>
        <dbReference type="SAM" id="MobiDB-lite"/>
    </source>
</evidence>
<dbReference type="AlphaFoldDB" id="A0A7S3HK65"/>
<name>A0A7S3HK65_9STRA</name>
<organism evidence="2">
    <name type="scientific">Spumella elongata</name>
    <dbReference type="NCBI Taxonomy" id="89044"/>
    <lineage>
        <taxon>Eukaryota</taxon>
        <taxon>Sar</taxon>
        <taxon>Stramenopiles</taxon>
        <taxon>Ochrophyta</taxon>
        <taxon>Chrysophyceae</taxon>
        <taxon>Chromulinales</taxon>
        <taxon>Chromulinaceae</taxon>
        <taxon>Spumella</taxon>
    </lineage>
</organism>
<proteinExistence type="predicted"/>
<protein>
    <submittedName>
        <fullName evidence="2">Uncharacterized protein</fullName>
    </submittedName>
</protein>
<gene>
    <name evidence="2" type="ORF">SELO1098_LOCUS26256</name>
</gene>
<feature type="compositionally biased region" description="Polar residues" evidence="1">
    <location>
        <begin position="1"/>
        <end position="10"/>
    </location>
</feature>
<evidence type="ECO:0000313" key="2">
    <source>
        <dbReference type="EMBL" id="CAE0297402.1"/>
    </source>
</evidence>
<feature type="region of interest" description="Disordered" evidence="1">
    <location>
        <begin position="105"/>
        <end position="128"/>
    </location>
</feature>
<feature type="region of interest" description="Disordered" evidence="1">
    <location>
        <begin position="1"/>
        <end position="40"/>
    </location>
</feature>
<dbReference type="EMBL" id="HBIC01051239">
    <property type="protein sequence ID" value="CAE0297402.1"/>
    <property type="molecule type" value="Transcribed_RNA"/>
</dbReference>